<evidence type="ECO:0008006" key="3">
    <source>
        <dbReference type="Google" id="ProtNLM"/>
    </source>
</evidence>
<dbReference type="PANTHER" id="PTHR33223">
    <property type="entry name" value="CCHC-TYPE DOMAIN-CONTAINING PROTEIN"/>
    <property type="match status" value="1"/>
</dbReference>
<organism evidence="2">
    <name type="scientific">Ensete ventricosum</name>
    <name type="common">Abyssinian banana</name>
    <name type="synonym">Musa ensete</name>
    <dbReference type="NCBI Taxonomy" id="4639"/>
    <lineage>
        <taxon>Eukaryota</taxon>
        <taxon>Viridiplantae</taxon>
        <taxon>Streptophyta</taxon>
        <taxon>Embryophyta</taxon>
        <taxon>Tracheophyta</taxon>
        <taxon>Spermatophyta</taxon>
        <taxon>Magnoliopsida</taxon>
        <taxon>Liliopsida</taxon>
        <taxon>Zingiberales</taxon>
        <taxon>Musaceae</taxon>
        <taxon>Ensete</taxon>
    </lineage>
</organism>
<protein>
    <recommendedName>
        <fullName evidence="3">Retrotransposon gag domain-containing protein</fullName>
    </recommendedName>
</protein>
<proteinExistence type="predicted"/>
<feature type="region of interest" description="Disordered" evidence="1">
    <location>
        <begin position="77"/>
        <end position="98"/>
    </location>
</feature>
<dbReference type="Proteomes" id="UP000290560">
    <property type="component" value="Unassembled WGS sequence"/>
</dbReference>
<reference evidence="2" key="1">
    <citation type="journal article" date="2018" name="Data Brief">
        <title>Genome sequence data from 17 accessions of Ensete ventricosum, a staple food crop for millions in Ethiopia.</title>
        <authorList>
            <person name="Yemataw Z."/>
            <person name="Muzemil S."/>
            <person name="Ambachew D."/>
            <person name="Tripathi L."/>
            <person name="Tesfaye K."/>
            <person name="Chala A."/>
            <person name="Farbos A."/>
            <person name="O'Neill P."/>
            <person name="Moore K."/>
            <person name="Grant M."/>
            <person name="Studholme D.J."/>
        </authorList>
    </citation>
    <scope>NUCLEOTIDE SEQUENCE [LARGE SCALE GENOMIC DNA]</scope>
    <source>
        <tissue evidence="2">Leaf</tissue>
    </source>
</reference>
<dbReference type="AlphaFoldDB" id="A0A445ML39"/>
<evidence type="ECO:0000313" key="2">
    <source>
        <dbReference type="EMBL" id="RZR74923.1"/>
    </source>
</evidence>
<accession>A0A445ML39</accession>
<dbReference type="PANTHER" id="PTHR33223:SF10">
    <property type="entry name" value="AMINOTRANSFERASE-LIKE PLANT MOBILE DOMAIN-CONTAINING PROTEIN"/>
    <property type="match status" value="1"/>
</dbReference>
<evidence type="ECO:0000256" key="1">
    <source>
        <dbReference type="SAM" id="MobiDB-lite"/>
    </source>
</evidence>
<dbReference type="EMBL" id="KV876460">
    <property type="protein sequence ID" value="RZR74923.1"/>
    <property type="molecule type" value="Genomic_DNA"/>
</dbReference>
<sequence>MRQKEEEHLRQYLARFTDKVRVIPDAHPSLVIQAVMIGIKPSRLFLSFVEQPLITVPSMLQRANQYVNAETLVIEKHEDQKRPRGEPSWGPPSGLPMRRMERGEQTIREKGLLKTPNPLRSRAEDRDHRRYYRFHHDYGHNTKECYNLKNQIEDLIHRGHLDRYIRKPHKTSLCPKGLVEWHINIIVGGPAVGGVGSLARKAYARTEV</sequence>
<gene>
    <name evidence="2" type="ORF">BHM03_00046265</name>
</gene>
<name>A0A445ML39_ENSVE</name>